<evidence type="ECO:0000256" key="1">
    <source>
        <dbReference type="SAM" id="SignalP"/>
    </source>
</evidence>
<dbReference type="EMBL" id="GFTR01001861">
    <property type="protein sequence ID" value="JAW14565.1"/>
    <property type="molecule type" value="Transcribed_RNA"/>
</dbReference>
<evidence type="ECO:0000313" key="2">
    <source>
        <dbReference type="EMBL" id="JAW14565.1"/>
    </source>
</evidence>
<keyword evidence="1" id="KW-0732">Signal</keyword>
<reference evidence="2" key="1">
    <citation type="journal article" date="2018" name="PLoS Negl. Trop. Dis.">
        <title>An insight into the salivary gland and fat body transcriptome of Panstrongylus lignarius (Hemiptera: Heteroptera), the main vector of Chagas disease in Peru.</title>
        <authorList>
            <person name="Nevoa J.C."/>
            <person name="Mendes M.T."/>
            <person name="da Silva M.V."/>
            <person name="Soares S.C."/>
            <person name="Oliveira C.J.F."/>
            <person name="Ribeiro J.M.C."/>
        </authorList>
    </citation>
    <scope>NUCLEOTIDE SEQUENCE</scope>
</reference>
<accession>A0A224XPZ6</accession>
<protein>
    <submittedName>
        <fullName evidence="2">Putative secreted protein</fullName>
    </submittedName>
</protein>
<feature type="chain" id="PRO_5013008123" evidence="1">
    <location>
        <begin position="31"/>
        <end position="113"/>
    </location>
</feature>
<feature type="signal peptide" evidence="1">
    <location>
        <begin position="1"/>
        <end position="30"/>
    </location>
</feature>
<name>A0A224XPZ6_9HEMI</name>
<sequence>MPTNGPLCALYTCLALLAIFLPSILPQSQTLTHPSKLQLAIIVVSGSETNLEIGPEWPCKCDTRAGLNLQPGGDNGGLNPDSRHSLPFRSAPCSLSRCFNSLRSSKRHGAHLY</sequence>
<proteinExistence type="predicted"/>
<organism evidence="2">
    <name type="scientific">Panstrongylus lignarius</name>
    <dbReference type="NCBI Taxonomy" id="156445"/>
    <lineage>
        <taxon>Eukaryota</taxon>
        <taxon>Metazoa</taxon>
        <taxon>Ecdysozoa</taxon>
        <taxon>Arthropoda</taxon>
        <taxon>Hexapoda</taxon>
        <taxon>Insecta</taxon>
        <taxon>Pterygota</taxon>
        <taxon>Neoptera</taxon>
        <taxon>Paraneoptera</taxon>
        <taxon>Hemiptera</taxon>
        <taxon>Heteroptera</taxon>
        <taxon>Panheteroptera</taxon>
        <taxon>Cimicomorpha</taxon>
        <taxon>Reduviidae</taxon>
        <taxon>Triatominae</taxon>
        <taxon>Panstrongylus</taxon>
    </lineage>
</organism>
<dbReference type="AlphaFoldDB" id="A0A224XPZ6"/>